<dbReference type="RefSeq" id="WP_128674621.1">
    <property type="nucleotide sequence ID" value="NZ_RRCO01000005.1"/>
</dbReference>
<dbReference type="Pfam" id="PF13416">
    <property type="entry name" value="SBP_bac_8"/>
    <property type="match status" value="1"/>
</dbReference>
<organism evidence="2 3">
    <name type="scientific">Lachnoanaerobaculum gingivalis</name>
    <dbReference type="NCBI Taxonomy" id="2490855"/>
    <lineage>
        <taxon>Bacteria</taxon>
        <taxon>Bacillati</taxon>
        <taxon>Bacillota</taxon>
        <taxon>Clostridia</taxon>
        <taxon>Lachnospirales</taxon>
        <taxon>Lachnospiraceae</taxon>
        <taxon>Lachnoanaerobaculum</taxon>
    </lineage>
</organism>
<evidence type="ECO:0000313" key="3">
    <source>
        <dbReference type="Proteomes" id="UP000272490"/>
    </source>
</evidence>
<accession>A0A3P3QVW0</accession>
<gene>
    <name evidence="2" type="ORF">EHV10_10540</name>
</gene>
<protein>
    <submittedName>
        <fullName evidence="2">Extracellular solute-binding protein</fullName>
    </submittedName>
</protein>
<dbReference type="SUPFAM" id="SSF53850">
    <property type="entry name" value="Periplasmic binding protein-like II"/>
    <property type="match status" value="1"/>
</dbReference>
<dbReference type="PROSITE" id="PS51257">
    <property type="entry name" value="PROKAR_LIPOPROTEIN"/>
    <property type="match status" value="1"/>
</dbReference>
<dbReference type="InterPro" id="IPR006059">
    <property type="entry name" value="SBP"/>
</dbReference>
<dbReference type="InterPro" id="IPR050490">
    <property type="entry name" value="Bact_solute-bd_prot1"/>
</dbReference>
<keyword evidence="3" id="KW-1185">Reference proteome</keyword>
<comment type="caution">
    <text evidence="2">The sequence shown here is derived from an EMBL/GenBank/DDBJ whole genome shotgun (WGS) entry which is preliminary data.</text>
</comment>
<name>A0A3P3QVW0_9FIRM</name>
<dbReference type="Proteomes" id="UP000272490">
    <property type="component" value="Unassembled WGS sequence"/>
</dbReference>
<dbReference type="PANTHER" id="PTHR43649:SF12">
    <property type="entry name" value="DIACETYLCHITOBIOSE BINDING PROTEIN DASA"/>
    <property type="match status" value="1"/>
</dbReference>
<keyword evidence="1" id="KW-1133">Transmembrane helix</keyword>
<keyword evidence="1" id="KW-0812">Transmembrane</keyword>
<dbReference type="EMBL" id="RRCO01000005">
    <property type="protein sequence ID" value="RRJ24709.1"/>
    <property type="molecule type" value="Genomic_DNA"/>
</dbReference>
<sequence>MNRKKTLHLFVIIFVVILVGCTWRSGKEKKQVVLTLWHVYGGQTDSPLNQSIDKFNETIGKEEGIRINVTSVTNTNTIHEAVIAAAKNEPGAAELPDMFVSYPKTVLSLQDKDILVDYKKYFTEDELDELIPEFVQEGIIDDKLMVFPVAKSTEILFVNRTLFERFAKETGAKEEDLVTWEGLFEMAKVYEKWTDDKTPDIPNDGENFFVHDYHFNYFQVGCESLGEYFFTDVLKGGKLAFGDKFRKIWEPYADAAISGGVWLRDGYATEPLRTGKAIVSVASSASVLYYEDIVTYENNISEPIEVVSYPVPVFEGGKKMVMQRGAGFCTVKSTPEREKAAALFLKWLTEPDNNIEFVVKAGYMPVTEKAFAQLSKVAGKLESTKYRSLYEAISKTKEEYTFYVAPQLSNYLDMEMYFEKNVRLELSRAKEEYKEALQNNEHPDKEAYIEEAYQNMMNAMQ</sequence>
<evidence type="ECO:0000313" key="2">
    <source>
        <dbReference type="EMBL" id="RRJ24709.1"/>
    </source>
</evidence>
<dbReference type="OrthoDB" id="9764785at2"/>
<dbReference type="Gene3D" id="3.40.190.10">
    <property type="entry name" value="Periplasmic binding protein-like II"/>
    <property type="match status" value="1"/>
</dbReference>
<proteinExistence type="predicted"/>
<feature type="transmembrane region" description="Helical" evidence="1">
    <location>
        <begin position="7"/>
        <end position="26"/>
    </location>
</feature>
<dbReference type="PANTHER" id="PTHR43649">
    <property type="entry name" value="ARABINOSE-BINDING PROTEIN-RELATED"/>
    <property type="match status" value="1"/>
</dbReference>
<dbReference type="AlphaFoldDB" id="A0A3P3QVW0"/>
<evidence type="ECO:0000256" key="1">
    <source>
        <dbReference type="SAM" id="Phobius"/>
    </source>
</evidence>
<keyword evidence="1" id="KW-0472">Membrane</keyword>
<reference evidence="2 3" key="1">
    <citation type="submission" date="2018-11" db="EMBL/GenBank/DDBJ databases">
        <title>Genome sequencing of Lachnoanaerobaculum sp. KCOM 2030 (= ChDC B114).</title>
        <authorList>
            <person name="Kook J.-K."/>
            <person name="Park S.-N."/>
            <person name="Lim Y.K."/>
        </authorList>
    </citation>
    <scope>NUCLEOTIDE SEQUENCE [LARGE SCALE GENOMIC DNA]</scope>
    <source>
        <strain evidence="2 3">KCOM 2030</strain>
    </source>
</reference>